<proteinExistence type="predicted"/>
<dbReference type="SUPFAM" id="SSF53448">
    <property type="entry name" value="Nucleotide-diphospho-sugar transferases"/>
    <property type="match status" value="1"/>
</dbReference>
<keyword evidence="4" id="KW-1185">Reference proteome</keyword>
<dbReference type="PROSITE" id="PS50005">
    <property type="entry name" value="TPR"/>
    <property type="match status" value="1"/>
</dbReference>
<evidence type="ECO:0000313" key="4">
    <source>
        <dbReference type="Proteomes" id="UP000192923"/>
    </source>
</evidence>
<dbReference type="SUPFAM" id="SSF48452">
    <property type="entry name" value="TPR-like"/>
    <property type="match status" value="1"/>
</dbReference>
<keyword evidence="3" id="KW-0808">Transferase</keyword>
<dbReference type="EMBL" id="FXAM01000001">
    <property type="protein sequence ID" value="SMF96420.1"/>
    <property type="molecule type" value="Genomic_DNA"/>
</dbReference>
<feature type="domain" description="Glycosyltransferase 2-like" evidence="2">
    <location>
        <begin position="18"/>
        <end position="146"/>
    </location>
</feature>
<dbReference type="InterPro" id="IPR001173">
    <property type="entry name" value="Glyco_trans_2-like"/>
</dbReference>
<dbReference type="CDD" id="cd00761">
    <property type="entry name" value="Glyco_tranf_GTA_type"/>
    <property type="match status" value="1"/>
</dbReference>
<protein>
    <submittedName>
        <fullName evidence="3">Glycosyltransferase involved in cell wall bisynthesis</fullName>
    </submittedName>
</protein>
<accession>A0A1Y6D1Y6</accession>
<evidence type="ECO:0000313" key="3">
    <source>
        <dbReference type="EMBL" id="SMF96420.1"/>
    </source>
</evidence>
<dbReference type="InterPro" id="IPR019734">
    <property type="entry name" value="TPR_rpt"/>
</dbReference>
<dbReference type="InterPro" id="IPR029044">
    <property type="entry name" value="Nucleotide-diphossugar_trans"/>
</dbReference>
<dbReference type="Gene3D" id="1.25.40.10">
    <property type="entry name" value="Tetratricopeptide repeat domain"/>
    <property type="match status" value="1"/>
</dbReference>
<dbReference type="Gene3D" id="3.40.50.11660">
    <property type="entry name" value="Glycosyl transferase family 10, C-terminal domain"/>
    <property type="match status" value="1"/>
</dbReference>
<dbReference type="Pfam" id="PF00535">
    <property type="entry name" value="Glycos_transf_2"/>
    <property type="match status" value="1"/>
</dbReference>
<dbReference type="AlphaFoldDB" id="A0A1Y6D1Y6"/>
<dbReference type="PANTHER" id="PTHR43685">
    <property type="entry name" value="GLYCOSYLTRANSFERASE"/>
    <property type="match status" value="1"/>
</dbReference>
<dbReference type="Proteomes" id="UP000192923">
    <property type="component" value="Unassembled WGS sequence"/>
</dbReference>
<keyword evidence="1" id="KW-0802">TPR repeat</keyword>
<dbReference type="Gene3D" id="3.90.550.10">
    <property type="entry name" value="Spore Coat Polysaccharide Biosynthesis Protein SpsA, Chain A"/>
    <property type="match status" value="1"/>
</dbReference>
<dbReference type="InterPro" id="IPR050834">
    <property type="entry name" value="Glycosyltransf_2"/>
</dbReference>
<name>A0A1Y6D1Y6_9GAMM</name>
<organism evidence="3 4">
    <name type="scientific">Methylomagnum ishizawai</name>
    <dbReference type="NCBI Taxonomy" id="1760988"/>
    <lineage>
        <taxon>Bacteria</taxon>
        <taxon>Pseudomonadati</taxon>
        <taxon>Pseudomonadota</taxon>
        <taxon>Gammaproteobacteria</taxon>
        <taxon>Methylococcales</taxon>
        <taxon>Methylococcaceae</taxon>
        <taxon>Methylomagnum</taxon>
    </lineage>
</organism>
<evidence type="ECO:0000256" key="1">
    <source>
        <dbReference type="PROSITE-ProRule" id="PRU00339"/>
    </source>
</evidence>
<dbReference type="PANTHER" id="PTHR43685:SF2">
    <property type="entry name" value="GLYCOSYLTRANSFERASE 2-LIKE DOMAIN-CONTAINING PROTEIN"/>
    <property type="match status" value="1"/>
</dbReference>
<dbReference type="InterPro" id="IPR038577">
    <property type="entry name" value="GT10-like_C_sf"/>
</dbReference>
<feature type="repeat" description="TPR" evidence="1">
    <location>
        <begin position="315"/>
        <end position="348"/>
    </location>
</feature>
<evidence type="ECO:0000259" key="2">
    <source>
        <dbReference type="Pfam" id="PF00535"/>
    </source>
</evidence>
<dbReference type="GO" id="GO:0016740">
    <property type="term" value="F:transferase activity"/>
    <property type="evidence" value="ECO:0007669"/>
    <property type="project" value="UniProtKB-KW"/>
</dbReference>
<dbReference type="OrthoDB" id="9805612at2"/>
<reference evidence="3 4" key="1">
    <citation type="submission" date="2016-12" db="EMBL/GenBank/DDBJ databases">
        <authorList>
            <person name="Song W.-J."/>
            <person name="Kurnit D.M."/>
        </authorList>
    </citation>
    <scope>NUCLEOTIDE SEQUENCE [LARGE SCALE GENOMIC DNA]</scope>
    <source>
        <strain evidence="3 4">175</strain>
    </source>
</reference>
<sequence length="654" mass="72544">MDKPNPMNPASSQPPLVSVVIPCYNQAQYLREAVESVAAQSYPQREIVIVNDGSPDDTRAVAQALIAEFPSLPIFLVEQANGGLSRARNAGIAQARGRYILPLDADDKIHPEMLAKCVDLLESRPDLAIAYTDYQHFGDVDFVQQTPEYDFTVLSTQKCLHTATALYRKAAWTATGGYKANMVWGMEDWEFWIHCGKLGYFGHRIPAVLFYYRAKLAGSMIQVQRAHFEELWARIVLNHPDLYPGEIQGWAGRVWARALAEMLAGGGRYLNYLARLDLVALIGDAECLSAQDDFAHVAALYQLWLQHNPQQELGYAIHFNHGVALAQAGDAAGAERSYLRALELKPDFAAAATNLGLMRARSAQARGGEGAPIPAQTFGVDWLAMDLPFSCELHAFFPRTETPAAGAKRVLLIFTEPPSRMASAAWVREHHHQFDLIVTYQRELADLPNVRLLEFGSCWCGYDDPPAAKDFSVSFILSTGCDDGLEGYALRRAIATGAETGGPPFKLWLSRKGIRLAPEDIPQIQERERLGQYLVQGLGDSKVPVYASMYNLAIENTDADYYFTEKLIDCFINFSVPLYYGTGKIAEIFDMDGVIPVRDIGQVNQALAGLDPADYWRRMPALLRNHAIARRYAKPVQKLQELLAAEFGPAGARP</sequence>
<dbReference type="InterPro" id="IPR011990">
    <property type="entry name" value="TPR-like_helical_dom_sf"/>
</dbReference>
<dbReference type="STRING" id="1760988.SAMN02949497_3817"/>
<gene>
    <name evidence="3" type="ORF">SAMN02949497_3817</name>
</gene>
<dbReference type="SUPFAM" id="SSF53756">
    <property type="entry name" value="UDP-Glycosyltransferase/glycogen phosphorylase"/>
    <property type="match status" value="1"/>
</dbReference>